<evidence type="ECO:0000259" key="1">
    <source>
        <dbReference type="PROSITE" id="PS50954"/>
    </source>
</evidence>
<reference evidence="2 3" key="1">
    <citation type="submission" date="2021-04" db="EMBL/GenBank/DDBJ databases">
        <authorList>
            <person name="Bliznina A."/>
        </authorList>
    </citation>
    <scope>NUCLEOTIDE SEQUENCE [LARGE SCALE GENOMIC DNA]</scope>
</reference>
<keyword evidence="3" id="KW-1185">Reference proteome</keyword>
<protein>
    <submittedName>
        <fullName evidence="2">Oidioi.mRNA.OKI2018_I69.chr1.g2834.t1.cds</fullName>
    </submittedName>
</protein>
<dbReference type="InterPro" id="IPR003887">
    <property type="entry name" value="LEM_dom"/>
</dbReference>
<dbReference type="CDD" id="cd12934">
    <property type="entry name" value="LEM"/>
    <property type="match status" value="1"/>
</dbReference>
<accession>A0ABN7SVT1</accession>
<name>A0ABN7SVT1_OIKDI</name>
<organism evidence="2 3">
    <name type="scientific">Oikopleura dioica</name>
    <name type="common">Tunicate</name>
    <dbReference type="NCBI Taxonomy" id="34765"/>
    <lineage>
        <taxon>Eukaryota</taxon>
        <taxon>Metazoa</taxon>
        <taxon>Chordata</taxon>
        <taxon>Tunicata</taxon>
        <taxon>Appendicularia</taxon>
        <taxon>Copelata</taxon>
        <taxon>Oikopleuridae</taxon>
        <taxon>Oikopleura</taxon>
    </lineage>
</organism>
<proteinExistence type="predicted"/>
<feature type="domain" description="LEM" evidence="1">
    <location>
        <begin position="3"/>
        <end position="47"/>
    </location>
</feature>
<gene>
    <name evidence="2" type="ORF">OKIOD_LOCUS11599</name>
</gene>
<dbReference type="SMART" id="SM00540">
    <property type="entry name" value="LEM"/>
    <property type="match status" value="2"/>
</dbReference>
<dbReference type="InterPro" id="IPR011015">
    <property type="entry name" value="LEM/LEM-like_dom_sf"/>
</dbReference>
<dbReference type="Gene3D" id="1.10.720.40">
    <property type="match status" value="2"/>
</dbReference>
<dbReference type="SUPFAM" id="SSF63451">
    <property type="entry name" value="LEM domain"/>
    <property type="match status" value="1"/>
</dbReference>
<dbReference type="PROSITE" id="PS50954">
    <property type="entry name" value="LEM"/>
    <property type="match status" value="2"/>
</dbReference>
<dbReference type="EMBL" id="OU015566">
    <property type="protein sequence ID" value="CAG5106419.1"/>
    <property type="molecule type" value="Genomic_DNA"/>
</dbReference>
<dbReference type="Pfam" id="PF03020">
    <property type="entry name" value="LEM"/>
    <property type="match status" value="1"/>
</dbReference>
<evidence type="ECO:0000313" key="3">
    <source>
        <dbReference type="Proteomes" id="UP001158576"/>
    </source>
</evidence>
<sequence length="123" mass="14548">MSNCEIENMTDSDLRAACKEAGFKCAPISDFTRKYYKKKLMELQKEPKNQRKTEIEKIEKENFSKDEIEKLSNADFNALLDKYKIKKVPLTGSSKKMLAKKIYLRMNNLEEMEWETDLHEIDE</sequence>
<dbReference type="Proteomes" id="UP001158576">
    <property type="component" value="Chromosome 1"/>
</dbReference>
<evidence type="ECO:0000313" key="2">
    <source>
        <dbReference type="EMBL" id="CAG5106419.1"/>
    </source>
</evidence>
<feature type="domain" description="LEM" evidence="1">
    <location>
        <begin position="65"/>
        <end position="109"/>
    </location>
</feature>